<dbReference type="EMBL" id="JAESVB010000014">
    <property type="protein sequence ID" value="MCB8877516.1"/>
    <property type="molecule type" value="Genomic_DNA"/>
</dbReference>
<dbReference type="PANTHER" id="PTHR32243">
    <property type="entry name" value="MALTOSE TRANSPORT SYSTEM PERMEASE-RELATED"/>
    <property type="match status" value="1"/>
</dbReference>
<keyword evidence="6 7" id="KW-0472">Membrane</keyword>
<feature type="transmembrane region" description="Helical" evidence="7">
    <location>
        <begin position="136"/>
        <end position="156"/>
    </location>
</feature>
<dbReference type="SUPFAM" id="SSF161098">
    <property type="entry name" value="MetI-like"/>
    <property type="match status" value="1"/>
</dbReference>
<name>A0A964E0N1_9PROT</name>
<dbReference type="PROSITE" id="PS50928">
    <property type="entry name" value="ABC_TM1"/>
    <property type="match status" value="1"/>
</dbReference>
<evidence type="ECO:0000256" key="1">
    <source>
        <dbReference type="ARBA" id="ARBA00004651"/>
    </source>
</evidence>
<feature type="transmembrane region" description="Helical" evidence="7">
    <location>
        <begin position="101"/>
        <end position="124"/>
    </location>
</feature>
<dbReference type="Gene3D" id="1.10.3720.10">
    <property type="entry name" value="MetI-like"/>
    <property type="match status" value="1"/>
</dbReference>
<feature type="transmembrane region" description="Helical" evidence="7">
    <location>
        <begin position="184"/>
        <end position="205"/>
    </location>
</feature>
<comment type="similarity">
    <text evidence="7">Belongs to the binding-protein-dependent transport system permease family.</text>
</comment>
<dbReference type="AlphaFoldDB" id="A0A964E0N1"/>
<evidence type="ECO:0000256" key="5">
    <source>
        <dbReference type="ARBA" id="ARBA00022989"/>
    </source>
</evidence>
<dbReference type="RefSeq" id="WP_227323164.1">
    <property type="nucleotide sequence ID" value="NZ_JAESVB010000014.1"/>
</dbReference>
<protein>
    <submittedName>
        <fullName evidence="9">Carbohydrate ABC transporter permease</fullName>
    </submittedName>
</protein>
<organism evidence="9 10">
    <name type="scientific">Acidisoma silvae</name>
    <dbReference type="NCBI Taxonomy" id="2802396"/>
    <lineage>
        <taxon>Bacteria</taxon>
        <taxon>Pseudomonadati</taxon>
        <taxon>Pseudomonadota</taxon>
        <taxon>Alphaproteobacteria</taxon>
        <taxon>Acetobacterales</taxon>
        <taxon>Acidocellaceae</taxon>
        <taxon>Acidisoma</taxon>
    </lineage>
</organism>
<keyword evidence="4 7" id="KW-0812">Transmembrane</keyword>
<evidence type="ECO:0000313" key="10">
    <source>
        <dbReference type="Proteomes" id="UP000708298"/>
    </source>
</evidence>
<dbReference type="InterPro" id="IPR035906">
    <property type="entry name" value="MetI-like_sf"/>
</dbReference>
<dbReference type="InterPro" id="IPR050901">
    <property type="entry name" value="BP-dep_ABC_trans_perm"/>
</dbReference>
<keyword evidence="2 7" id="KW-0813">Transport</keyword>
<dbReference type="InterPro" id="IPR000515">
    <property type="entry name" value="MetI-like"/>
</dbReference>
<comment type="caution">
    <text evidence="9">The sequence shown here is derived from an EMBL/GenBank/DDBJ whole genome shotgun (WGS) entry which is preliminary data.</text>
</comment>
<keyword evidence="5 7" id="KW-1133">Transmembrane helix</keyword>
<evidence type="ECO:0000256" key="3">
    <source>
        <dbReference type="ARBA" id="ARBA00022475"/>
    </source>
</evidence>
<dbReference type="GO" id="GO:0055085">
    <property type="term" value="P:transmembrane transport"/>
    <property type="evidence" value="ECO:0007669"/>
    <property type="project" value="InterPro"/>
</dbReference>
<dbReference type="GO" id="GO:0005886">
    <property type="term" value="C:plasma membrane"/>
    <property type="evidence" value="ECO:0007669"/>
    <property type="project" value="UniProtKB-SubCell"/>
</dbReference>
<evidence type="ECO:0000256" key="4">
    <source>
        <dbReference type="ARBA" id="ARBA00022692"/>
    </source>
</evidence>
<evidence type="ECO:0000313" key="9">
    <source>
        <dbReference type="EMBL" id="MCB8877516.1"/>
    </source>
</evidence>
<keyword evidence="10" id="KW-1185">Reference proteome</keyword>
<proteinExistence type="inferred from homology"/>
<feature type="transmembrane region" description="Helical" evidence="7">
    <location>
        <begin position="12"/>
        <end position="33"/>
    </location>
</feature>
<reference evidence="9" key="1">
    <citation type="journal article" date="2021" name="Microorganisms">
        <title>Acidisoma silvae sp. nov. and Acidisomacellulosilytica sp. nov., Two Acidophilic Bacteria Isolated from Decaying Wood, Hydrolyzing Cellulose and Producing Poly-3-hydroxybutyrate.</title>
        <authorList>
            <person name="Mieszkin S."/>
            <person name="Pouder E."/>
            <person name="Uroz S."/>
            <person name="Simon-Colin C."/>
            <person name="Alain K."/>
        </authorList>
    </citation>
    <scope>NUCLEOTIDE SEQUENCE</scope>
    <source>
        <strain evidence="9">HW T2.11</strain>
    </source>
</reference>
<feature type="transmembrane region" description="Helical" evidence="7">
    <location>
        <begin position="243"/>
        <end position="264"/>
    </location>
</feature>
<gene>
    <name evidence="9" type="ORF">ASILVAE211_20140</name>
</gene>
<accession>A0A964E0N1</accession>
<dbReference type="CDD" id="cd06261">
    <property type="entry name" value="TM_PBP2"/>
    <property type="match status" value="1"/>
</dbReference>
<evidence type="ECO:0000259" key="8">
    <source>
        <dbReference type="PROSITE" id="PS50928"/>
    </source>
</evidence>
<sequence length="272" mass="29414">MKRRQAMAVQRTAICLALCLFLAPVLWLIMTAYEPSRAIQSTPPALWFRPTLSNFAAIAANFNLPRLVLSSFMLSAGSTLLSLLFGIPCGYALARTRSRSAVFIAYALLAIRGVPTVVTLIPFYLFMQKLGLLGTWWAVILMNATLSTAFVTWMMFSAFRAVPVEIEAAAVIDGCTAFGAFRRAALPLVQTSVIAAALLCMMFAWNDFLNPAFLTRAETRPLSVALLTAFGGNTTSGWGDLGAMAHLSTLPIVAVALLLNRYLVSGLTRGAH</sequence>
<evidence type="ECO:0000256" key="6">
    <source>
        <dbReference type="ARBA" id="ARBA00023136"/>
    </source>
</evidence>
<reference evidence="9" key="2">
    <citation type="submission" date="2021-01" db="EMBL/GenBank/DDBJ databases">
        <authorList>
            <person name="Mieszkin S."/>
            <person name="Pouder E."/>
            <person name="Alain K."/>
        </authorList>
    </citation>
    <scope>NUCLEOTIDE SEQUENCE</scope>
    <source>
        <strain evidence="9">HW T2.11</strain>
    </source>
</reference>
<evidence type="ECO:0000256" key="2">
    <source>
        <dbReference type="ARBA" id="ARBA00022448"/>
    </source>
</evidence>
<dbReference type="PANTHER" id="PTHR32243:SF18">
    <property type="entry name" value="INNER MEMBRANE ABC TRANSPORTER PERMEASE PROTEIN YCJP"/>
    <property type="match status" value="1"/>
</dbReference>
<evidence type="ECO:0000256" key="7">
    <source>
        <dbReference type="RuleBase" id="RU363032"/>
    </source>
</evidence>
<feature type="transmembrane region" description="Helical" evidence="7">
    <location>
        <begin position="72"/>
        <end position="94"/>
    </location>
</feature>
<comment type="subcellular location">
    <subcellularLocation>
        <location evidence="1 7">Cell membrane</location>
        <topology evidence="1 7">Multi-pass membrane protein</topology>
    </subcellularLocation>
</comment>
<dbReference type="Pfam" id="PF00528">
    <property type="entry name" value="BPD_transp_1"/>
    <property type="match status" value="1"/>
</dbReference>
<dbReference type="Proteomes" id="UP000708298">
    <property type="component" value="Unassembled WGS sequence"/>
</dbReference>
<keyword evidence="3" id="KW-1003">Cell membrane</keyword>
<feature type="domain" description="ABC transmembrane type-1" evidence="8">
    <location>
        <begin position="68"/>
        <end position="259"/>
    </location>
</feature>